<dbReference type="InterPro" id="IPR011701">
    <property type="entry name" value="MFS"/>
</dbReference>
<evidence type="ECO:0008006" key="8">
    <source>
        <dbReference type="Google" id="ProtNLM"/>
    </source>
</evidence>
<feature type="transmembrane region" description="Helical" evidence="4">
    <location>
        <begin position="121"/>
        <end position="142"/>
    </location>
</feature>
<dbReference type="Proteomes" id="UP000014760">
    <property type="component" value="Unassembled WGS sequence"/>
</dbReference>
<dbReference type="SUPFAM" id="SSF103473">
    <property type="entry name" value="MFS general substrate transporter"/>
    <property type="match status" value="2"/>
</dbReference>
<dbReference type="Pfam" id="PF07690">
    <property type="entry name" value="MFS_1"/>
    <property type="match status" value="1"/>
</dbReference>
<protein>
    <recommendedName>
        <fullName evidence="8">Major facilitator superfamily (MFS) profile domain-containing protein</fullName>
    </recommendedName>
</protein>
<feature type="transmembrane region" description="Helical" evidence="4">
    <location>
        <begin position="348"/>
        <end position="371"/>
    </location>
</feature>
<accession>R7TVK9</accession>
<evidence type="ECO:0000256" key="1">
    <source>
        <dbReference type="ARBA" id="ARBA00022692"/>
    </source>
</evidence>
<feature type="transmembrane region" description="Helical" evidence="4">
    <location>
        <begin position="271"/>
        <end position="296"/>
    </location>
</feature>
<feature type="transmembrane region" description="Helical" evidence="4">
    <location>
        <begin position="316"/>
        <end position="341"/>
    </location>
</feature>
<evidence type="ECO:0000313" key="6">
    <source>
        <dbReference type="EnsemblMetazoa" id="CapteP202354"/>
    </source>
</evidence>
<dbReference type="GO" id="GO:0022857">
    <property type="term" value="F:transmembrane transporter activity"/>
    <property type="evidence" value="ECO:0007669"/>
    <property type="project" value="InterPro"/>
</dbReference>
<keyword evidence="1 4" id="KW-0812">Transmembrane</keyword>
<evidence type="ECO:0000256" key="4">
    <source>
        <dbReference type="SAM" id="Phobius"/>
    </source>
</evidence>
<sequence>MEVDSTLKCEDSCLLSSESEEDVKHVKFSWKIIKTGIAIVILPPVLHDLSLKLDMTYTELSIASSMASVGAVFGAILGGVLTKKMGNYLDLIMVVVHLVNAAALLGVPFSDKVVAQSIEWWLQGMAMSVGFVVNNVVVVQLWTDKVGSAMLFLAAFGSLGNIFGPLLAVPFVSQVAGNDGFSPLVFYPFVILASLFVANAINLSIQYVVGLRCHRCYDSASIAEKKEDRKESKRPSQLLWLDNQQATGFIASETCFCIDMRSNMSCDDKHLALFLYLWGLTSVPAYFMIVIIMGMFTGPTATLLVVWCNEYITVDGYAMSVWQVAENVGILSSVLVGGIVFDVYGSLLVLLVNFIAGLIGCTAFLILQFAISTSCSSARHRRQILE</sequence>
<feature type="transmembrane region" description="Helical" evidence="4">
    <location>
        <begin position="184"/>
        <end position="205"/>
    </location>
</feature>
<reference evidence="6" key="3">
    <citation type="submission" date="2015-06" db="UniProtKB">
        <authorList>
            <consortium name="EnsemblMetazoa"/>
        </authorList>
    </citation>
    <scope>IDENTIFICATION</scope>
</reference>
<keyword evidence="3 4" id="KW-0472">Membrane</keyword>
<feature type="transmembrane region" description="Helical" evidence="4">
    <location>
        <begin position="88"/>
        <end position="109"/>
    </location>
</feature>
<dbReference type="HOGENOM" id="CLU_048645_0_0_1"/>
<dbReference type="OrthoDB" id="9626824at2759"/>
<name>R7TVK9_CAPTE</name>
<dbReference type="AlphaFoldDB" id="R7TVK9"/>
<evidence type="ECO:0000313" key="5">
    <source>
        <dbReference type="EMBL" id="ELT97622.1"/>
    </source>
</evidence>
<reference evidence="5 7" key="2">
    <citation type="journal article" date="2013" name="Nature">
        <title>Insights into bilaterian evolution from three spiralian genomes.</title>
        <authorList>
            <person name="Simakov O."/>
            <person name="Marletaz F."/>
            <person name="Cho S.J."/>
            <person name="Edsinger-Gonzales E."/>
            <person name="Havlak P."/>
            <person name="Hellsten U."/>
            <person name="Kuo D.H."/>
            <person name="Larsson T."/>
            <person name="Lv J."/>
            <person name="Arendt D."/>
            <person name="Savage R."/>
            <person name="Osoegawa K."/>
            <person name="de Jong P."/>
            <person name="Grimwood J."/>
            <person name="Chapman J.A."/>
            <person name="Shapiro H."/>
            <person name="Aerts A."/>
            <person name="Otillar R.P."/>
            <person name="Terry A.Y."/>
            <person name="Boore J.L."/>
            <person name="Grigoriev I.V."/>
            <person name="Lindberg D.R."/>
            <person name="Seaver E.C."/>
            <person name="Weisblat D.A."/>
            <person name="Putnam N.H."/>
            <person name="Rokhsar D.S."/>
        </authorList>
    </citation>
    <scope>NUCLEOTIDE SEQUENCE</scope>
    <source>
        <strain evidence="5 7">I ESC-2004</strain>
    </source>
</reference>
<evidence type="ECO:0000313" key="7">
    <source>
        <dbReference type="Proteomes" id="UP000014760"/>
    </source>
</evidence>
<dbReference type="PANTHER" id="PTHR23121:SF9">
    <property type="entry name" value="SODIUM-DEPENDENT GLUCOSE TRANSPORTER 1"/>
    <property type="match status" value="1"/>
</dbReference>
<dbReference type="InterPro" id="IPR036259">
    <property type="entry name" value="MFS_trans_sf"/>
</dbReference>
<feature type="transmembrane region" description="Helical" evidence="4">
    <location>
        <begin position="149"/>
        <end position="172"/>
    </location>
</feature>
<dbReference type="EMBL" id="KB308513">
    <property type="protein sequence ID" value="ELT97622.1"/>
    <property type="molecule type" value="Genomic_DNA"/>
</dbReference>
<dbReference type="Gene3D" id="1.20.1250.20">
    <property type="entry name" value="MFS general substrate transporter like domains"/>
    <property type="match status" value="1"/>
</dbReference>
<keyword evidence="2 4" id="KW-1133">Transmembrane helix</keyword>
<dbReference type="EMBL" id="AMQN01010816">
    <property type="status" value="NOT_ANNOTATED_CDS"/>
    <property type="molecule type" value="Genomic_DNA"/>
</dbReference>
<dbReference type="PANTHER" id="PTHR23121">
    <property type="entry name" value="SODIUM-DEPENDENT GLUCOSE TRANSPORTER 1"/>
    <property type="match status" value="1"/>
</dbReference>
<keyword evidence="7" id="KW-1185">Reference proteome</keyword>
<dbReference type="EnsemblMetazoa" id="CapteT202354">
    <property type="protein sequence ID" value="CapteP202354"/>
    <property type="gene ID" value="CapteG202354"/>
</dbReference>
<evidence type="ECO:0000256" key="2">
    <source>
        <dbReference type="ARBA" id="ARBA00022989"/>
    </source>
</evidence>
<reference evidence="7" key="1">
    <citation type="submission" date="2012-12" db="EMBL/GenBank/DDBJ databases">
        <authorList>
            <person name="Hellsten U."/>
            <person name="Grimwood J."/>
            <person name="Chapman J.A."/>
            <person name="Shapiro H."/>
            <person name="Aerts A."/>
            <person name="Otillar R.P."/>
            <person name="Terry A.Y."/>
            <person name="Boore J.L."/>
            <person name="Simakov O."/>
            <person name="Marletaz F."/>
            <person name="Cho S.-J."/>
            <person name="Edsinger-Gonzales E."/>
            <person name="Havlak P."/>
            <person name="Kuo D.-H."/>
            <person name="Larsson T."/>
            <person name="Lv J."/>
            <person name="Arendt D."/>
            <person name="Savage R."/>
            <person name="Osoegawa K."/>
            <person name="de Jong P."/>
            <person name="Lindberg D.R."/>
            <person name="Seaver E.C."/>
            <person name="Weisblat D.A."/>
            <person name="Putnam N.H."/>
            <person name="Grigoriev I.V."/>
            <person name="Rokhsar D.S."/>
        </authorList>
    </citation>
    <scope>NUCLEOTIDE SEQUENCE</scope>
    <source>
        <strain evidence="7">I ESC-2004</strain>
    </source>
</reference>
<evidence type="ECO:0000256" key="3">
    <source>
        <dbReference type="ARBA" id="ARBA00023136"/>
    </source>
</evidence>
<proteinExistence type="predicted"/>
<organism evidence="5">
    <name type="scientific">Capitella teleta</name>
    <name type="common">Polychaete worm</name>
    <dbReference type="NCBI Taxonomy" id="283909"/>
    <lineage>
        <taxon>Eukaryota</taxon>
        <taxon>Metazoa</taxon>
        <taxon>Spiralia</taxon>
        <taxon>Lophotrochozoa</taxon>
        <taxon>Annelida</taxon>
        <taxon>Polychaeta</taxon>
        <taxon>Sedentaria</taxon>
        <taxon>Scolecida</taxon>
        <taxon>Capitellidae</taxon>
        <taxon>Capitella</taxon>
    </lineage>
</organism>
<feature type="transmembrane region" description="Helical" evidence="4">
    <location>
        <begin position="60"/>
        <end position="81"/>
    </location>
</feature>
<gene>
    <name evidence="5" type="ORF">CAPTEDRAFT_202354</name>
</gene>